<dbReference type="EMBL" id="SNRY01010175">
    <property type="protein sequence ID" value="KAA6306098.1"/>
    <property type="molecule type" value="Genomic_DNA"/>
</dbReference>
<comment type="caution">
    <text evidence="1">The sequence shown here is derived from an EMBL/GenBank/DDBJ whole genome shotgun (WGS) entry which is preliminary data.</text>
</comment>
<protein>
    <submittedName>
        <fullName evidence="1">Glycogen phosphorylase</fullName>
        <ecNumber evidence="1">2.4.1.1</ecNumber>
    </submittedName>
</protein>
<dbReference type="NCBIfam" id="TIGR02094">
    <property type="entry name" value="more_P_ylases"/>
    <property type="match status" value="1"/>
</dbReference>
<dbReference type="PANTHER" id="PTHR42655">
    <property type="entry name" value="GLYCOGEN PHOSPHORYLASE"/>
    <property type="match status" value="1"/>
</dbReference>
<organism evidence="1">
    <name type="scientific">termite gut metagenome</name>
    <dbReference type="NCBI Taxonomy" id="433724"/>
    <lineage>
        <taxon>unclassified sequences</taxon>
        <taxon>metagenomes</taxon>
        <taxon>organismal metagenomes</taxon>
    </lineage>
</organism>
<reference evidence="1" key="1">
    <citation type="submission" date="2019-03" db="EMBL/GenBank/DDBJ databases">
        <title>Single cell metagenomics reveals metabolic interactions within the superorganism composed of flagellate Streblomastix strix and complex community of Bacteroidetes bacteria on its surface.</title>
        <authorList>
            <person name="Treitli S.C."/>
            <person name="Kolisko M."/>
            <person name="Husnik F."/>
            <person name="Keeling P."/>
            <person name="Hampl V."/>
        </authorList>
    </citation>
    <scope>NUCLEOTIDE SEQUENCE</scope>
    <source>
        <strain evidence="1">STM</strain>
    </source>
</reference>
<dbReference type="InterPro" id="IPR052182">
    <property type="entry name" value="Glycogen/Maltodextrin_Phosph"/>
</dbReference>
<keyword evidence="1" id="KW-0808">Transferase</keyword>
<name>A0A5J4PAV1_9ZZZZ</name>
<dbReference type="EC" id="2.4.1.1" evidence="1"/>
<dbReference type="InterPro" id="IPR011834">
    <property type="entry name" value="Agluc_phsphrylas"/>
</dbReference>
<dbReference type="AlphaFoldDB" id="A0A5J4PAV1"/>
<proteinExistence type="predicted"/>
<dbReference type="Gene3D" id="3.40.50.2000">
    <property type="entry name" value="Glycogen Phosphorylase B"/>
    <property type="match status" value="2"/>
</dbReference>
<dbReference type="SUPFAM" id="SSF53756">
    <property type="entry name" value="UDP-Glycosyltransferase/glycogen phosphorylase"/>
    <property type="match status" value="1"/>
</dbReference>
<feature type="non-terminal residue" evidence="1">
    <location>
        <position position="1"/>
    </location>
</feature>
<dbReference type="GO" id="GO:0030170">
    <property type="term" value="F:pyridoxal phosphate binding"/>
    <property type="evidence" value="ECO:0007669"/>
    <property type="project" value="InterPro"/>
</dbReference>
<dbReference type="PANTHER" id="PTHR42655:SF1">
    <property type="entry name" value="GLYCOGEN PHOSPHORYLASE"/>
    <property type="match status" value="1"/>
</dbReference>
<keyword evidence="1" id="KW-0328">Glycosyltransferase</keyword>
<gene>
    <name evidence="1" type="ORF">EZS27_042246</name>
</gene>
<evidence type="ECO:0000313" key="1">
    <source>
        <dbReference type="EMBL" id="KAA6306098.1"/>
    </source>
</evidence>
<dbReference type="GO" id="GO:0005975">
    <property type="term" value="P:carbohydrate metabolic process"/>
    <property type="evidence" value="ECO:0007669"/>
    <property type="project" value="InterPro"/>
</dbReference>
<dbReference type="GO" id="GO:0004645">
    <property type="term" value="F:1,4-alpha-oligoglucan phosphorylase activity"/>
    <property type="evidence" value="ECO:0007669"/>
    <property type="project" value="UniProtKB-EC"/>
</dbReference>
<feature type="non-terminal residue" evidence="1">
    <location>
        <position position="212"/>
    </location>
</feature>
<sequence>LFGKYMGGYPSKMGITWDDFMDMGRNNPGDKDEKFCMSVFACNTSQAVNGVSWLHGKVSQEMFSSIWKGYFPEENHVSYVTNGVHFPTWSATEWKQLYAKYFDANFLKDQSNEKIWEAIYKVPDIEIWETRQAMKHKLVDFIRNQFKETWLKNQGDPSRIVSLMENVNPNALLIGFGRRFATYKRAHLMFTDLDRLAKIVNNPDYPVQFLYT</sequence>
<accession>A0A5J4PAV1</accession>